<keyword evidence="1" id="KW-0812">Transmembrane</keyword>
<sequence length="596" mass="61608">MNKKSKANGFILITVLMMMVLIATIGVTLFIKSSSEAKQVGNSQNQAQARAYAEAGQADMFFYIANPGLAVINSVIKPYSDAFANSNGNAATTAIIPTSAYNSILTSLVPQFPDIVTASEGYTITSHIIFRTLRTDTGGFTKVGTSQVQPYFLDYSITGSATQGTNGNKRTVITEGTVKIILGRIPLNQYILLANDGGSGTDGKQGFFDGTSSYDGPVHVNGNLALSGKPTFSLGLTVSSSSIWMNSSTTTTNGNCNGYTFTQVVGQQSSGCTVPNTNGQGIQYNTDTIPLPTNAASQNRAALGLDSTNLAVVSKSEACVALGLLSTCASVPTGAYLPLQNGKPSGGIYVQGDAKLTLSTASGKQIYTIVDANGKTTVITIDYVAATTTVLSPTGTTSVYPGVINGQVYVTGNLTSLSGPPRTGTLPNPAPSTSVPTVVSPAIASKTQLNIAAGGSVTVNGDITYTDDPRAVNGAQNVLGIISGSQNVNIGTSAPNDVYIQAAILTGATGTGLGVVNYNGGTGSRGSIHLLGSLAEDTDQLRGVLDNSGNPIRGYSDDLHFDQRFLNGGAVPPFFPATQRFGVQAGYPIQRTWTEN</sequence>
<reference evidence="2" key="2">
    <citation type="submission" date="2020-09" db="EMBL/GenBank/DDBJ databases">
        <authorList>
            <person name="Sun Q."/>
            <person name="Ohkuma M."/>
        </authorList>
    </citation>
    <scope>NUCLEOTIDE SEQUENCE</scope>
    <source>
        <strain evidence="2">JCM 31311</strain>
    </source>
</reference>
<dbReference type="InterPro" id="IPR032601">
    <property type="entry name" value="DUF4900"/>
</dbReference>
<evidence type="ECO:0008006" key="4">
    <source>
        <dbReference type="Google" id="ProtNLM"/>
    </source>
</evidence>
<evidence type="ECO:0000313" key="2">
    <source>
        <dbReference type="EMBL" id="GGR07638.1"/>
    </source>
</evidence>
<dbReference type="Proteomes" id="UP000603865">
    <property type="component" value="Unassembled WGS sequence"/>
</dbReference>
<dbReference type="Pfam" id="PF16241">
    <property type="entry name" value="DUF4900"/>
    <property type="match status" value="1"/>
</dbReference>
<dbReference type="AlphaFoldDB" id="A0A918C617"/>
<gene>
    <name evidence="2" type="ORF">GCM10008957_20400</name>
</gene>
<keyword evidence="1" id="KW-0472">Membrane</keyword>
<keyword evidence="1" id="KW-1133">Transmembrane helix</keyword>
<keyword evidence="3" id="KW-1185">Reference proteome</keyword>
<comment type="caution">
    <text evidence="2">The sequence shown here is derived from an EMBL/GenBank/DDBJ whole genome shotgun (WGS) entry which is preliminary data.</text>
</comment>
<reference evidence="2" key="1">
    <citation type="journal article" date="2014" name="Int. J. Syst. Evol. Microbiol.">
        <title>Complete genome sequence of Corynebacterium casei LMG S-19264T (=DSM 44701T), isolated from a smear-ripened cheese.</title>
        <authorList>
            <consortium name="US DOE Joint Genome Institute (JGI-PGF)"/>
            <person name="Walter F."/>
            <person name="Albersmeier A."/>
            <person name="Kalinowski J."/>
            <person name="Ruckert C."/>
        </authorList>
    </citation>
    <scope>NUCLEOTIDE SEQUENCE</scope>
    <source>
        <strain evidence="2">JCM 31311</strain>
    </source>
</reference>
<name>A0A918C617_9DEIO</name>
<protein>
    <recommendedName>
        <fullName evidence="4">DUF4900 domain-containing protein</fullName>
    </recommendedName>
</protein>
<dbReference type="RefSeq" id="WP_189089976.1">
    <property type="nucleotide sequence ID" value="NZ_BMQL01000009.1"/>
</dbReference>
<accession>A0A918C617</accession>
<evidence type="ECO:0000256" key="1">
    <source>
        <dbReference type="SAM" id="Phobius"/>
    </source>
</evidence>
<proteinExistence type="predicted"/>
<dbReference type="EMBL" id="BMQL01000009">
    <property type="protein sequence ID" value="GGR07638.1"/>
    <property type="molecule type" value="Genomic_DNA"/>
</dbReference>
<evidence type="ECO:0000313" key="3">
    <source>
        <dbReference type="Proteomes" id="UP000603865"/>
    </source>
</evidence>
<organism evidence="2 3">
    <name type="scientific">Deinococcus ruber</name>
    <dbReference type="NCBI Taxonomy" id="1848197"/>
    <lineage>
        <taxon>Bacteria</taxon>
        <taxon>Thermotogati</taxon>
        <taxon>Deinococcota</taxon>
        <taxon>Deinococci</taxon>
        <taxon>Deinococcales</taxon>
        <taxon>Deinococcaceae</taxon>
        <taxon>Deinococcus</taxon>
    </lineage>
</organism>
<feature type="transmembrane region" description="Helical" evidence="1">
    <location>
        <begin position="7"/>
        <end position="31"/>
    </location>
</feature>